<feature type="region of interest" description="Disordered" evidence="1">
    <location>
        <begin position="1"/>
        <end position="20"/>
    </location>
</feature>
<sequence length="160" mass="17515">MKMRERRPLSPRLLHYPEEWHCPHVGATLLRPRPEGGSPRGSEGNSGQEDRFDTSPGGPLSAAGCPKPVQSPEGRLRSESDAWRKALCSSGPRAKVPRPRAPEPGRGHPDWDYEDPGAITHGGEHSWTAPSPTDGPDEHCWTCPSRNPPGRGRPESWGPE</sequence>
<feature type="region of interest" description="Disordered" evidence="1">
    <location>
        <begin position="27"/>
        <end position="160"/>
    </location>
</feature>
<dbReference type="AlphaFoldDB" id="A0A8J5CGT8"/>
<dbReference type="Proteomes" id="UP000770661">
    <property type="component" value="Unassembled WGS sequence"/>
</dbReference>
<feature type="compositionally biased region" description="Basic and acidic residues" evidence="1">
    <location>
        <begin position="74"/>
        <end position="84"/>
    </location>
</feature>
<name>A0A8J5CGT8_CHIOP</name>
<evidence type="ECO:0000313" key="2">
    <source>
        <dbReference type="EMBL" id="KAG0711090.1"/>
    </source>
</evidence>
<comment type="caution">
    <text evidence="2">The sequence shown here is derived from an EMBL/GenBank/DDBJ whole genome shotgun (WGS) entry which is preliminary data.</text>
</comment>
<accession>A0A8J5CGT8</accession>
<reference evidence="2" key="1">
    <citation type="submission" date="2020-07" db="EMBL/GenBank/DDBJ databases">
        <title>The High-quality genome of the commercially important snow crab, Chionoecetes opilio.</title>
        <authorList>
            <person name="Jeong J.-H."/>
            <person name="Ryu S."/>
        </authorList>
    </citation>
    <scope>NUCLEOTIDE SEQUENCE</scope>
    <source>
        <strain evidence="2">MADBK_172401_WGS</strain>
        <tissue evidence="2">Digestive gland</tissue>
    </source>
</reference>
<gene>
    <name evidence="2" type="ORF">GWK47_021395</name>
</gene>
<feature type="compositionally biased region" description="Basic and acidic residues" evidence="1">
    <location>
        <begin position="100"/>
        <end position="111"/>
    </location>
</feature>
<evidence type="ECO:0000256" key="1">
    <source>
        <dbReference type="SAM" id="MobiDB-lite"/>
    </source>
</evidence>
<dbReference type="EMBL" id="JACEEZ010023620">
    <property type="protein sequence ID" value="KAG0711090.1"/>
    <property type="molecule type" value="Genomic_DNA"/>
</dbReference>
<proteinExistence type="predicted"/>
<organism evidence="2 3">
    <name type="scientific">Chionoecetes opilio</name>
    <name type="common">Atlantic snow crab</name>
    <name type="synonym">Cancer opilio</name>
    <dbReference type="NCBI Taxonomy" id="41210"/>
    <lineage>
        <taxon>Eukaryota</taxon>
        <taxon>Metazoa</taxon>
        <taxon>Ecdysozoa</taxon>
        <taxon>Arthropoda</taxon>
        <taxon>Crustacea</taxon>
        <taxon>Multicrustacea</taxon>
        <taxon>Malacostraca</taxon>
        <taxon>Eumalacostraca</taxon>
        <taxon>Eucarida</taxon>
        <taxon>Decapoda</taxon>
        <taxon>Pleocyemata</taxon>
        <taxon>Brachyura</taxon>
        <taxon>Eubrachyura</taxon>
        <taxon>Majoidea</taxon>
        <taxon>Majidae</taxon>
        <taxon>Chionoecetes</taxon>
    </lineage>
</organism>
<evidence type="ECO:0000313" key="3">
    <source>
        <dbReference type="Proteomes" id="UP000770661"/>
    </source>
</evidence>
<protein>
    <submittedName>
        <fullName evidence="2">Uncharacterized protein</fullName>
    </submittedName>
</protein>
<keyword evidence="3" id="KW-1185">Reference proteome</keyword>